<keyword evidence="10 16" id="KW-0378">Hydrolase</keyword>
<dbReference type="Gene3D" id="3.30.110.110">
    <property type="entry name" value="Mre11, capping domain"/>
    <property type="match status" value="1"/>
</dbReference>
<accession>A0AAW1PED9</accession>
<keyword evidence="9 16" id="KW-0227">DNA damage</keyword>
<evidence type="ECO:0000256" key="8">
    <source>
        <dbReference type="ARBA" id="ARBA00022759"/>
    </source>
</evidence>
<sequence length="758" mass="82287">MSTPSSEESNILRILIATDNHLGVWEKDEVRKEDSFVTFREILQLAEDNKVDMVLLGGDLFHDNKPSLTTLTRAVSTLSEFCLKDKAISFDVTAGEEEGFAAKVVNFHNPNVNVGLPVFTIHGNHDDPSGDHSLSAVDVLSSCNLINYFGRAQLSGSGVGKLRIDPIILQKGTTRVALYGMGNMREERVVRAFMTPEHVQWTRPTDENGQVNEEAWFNIFVLHQNRVAHSASTKDCLRESHMPPFLDFVVWGHEHECIIEPWEAGSESQLMSIVQPGSSVATALSEGESKAKHVLVLEIMDQQWRTIKVPLQTVRPFVHESVALSEQKDLDPERPETVTAFLEDHMGRMILAASSRAAQSASGAPQLPLVRLRVDYSGFSTINTQRFGQQFVGKVANPHDMILWHKAPVRKAKAGRTADAQEVEGLLEAEGHNQNSEALDSAQMEALIAQHLQERLQLLPELELASALHDFVDKDEKSALADAVRGALAAARTAAQDGDGAEATANGHAADDAALDALLARQYEQRQAQQAADSNRGQVRRSTAPDAAGVQAQAQAQEPPTSRRPGSAAPPRPSSAGRGRGRQAGRGRGRGRQTSLDAFRRGKSQEPDPPPGNQDQRSTQRSSARPRRAAAAAATARTSRAVLDSDGEEEAMDDEEMSDAEQDLDMDAVEDDSDEDPTPAPPRNAVQMEPVQRGGRRLSLGASKSPAAGRRPRAIEDSEEDGPAPPPAKIASQGGGRRLPMSLSSQGASQRAASIIRR</sequence>
<dbReference type="InterPro" id="IPR004843">
    <property type="entry name" value="Calcineurin-like_PHP"/>
</dbReference>
<keyword evidence="8 16" id="KW-0255">Endonuclease</keyword>
<comment type="caution">
    <text evidence="20">The sequence shown here is derived from an EMBL/GenBank/DDBJ whole genome shotgun (WGS) entry which is preliminary data.</text>
</comment>
<evidence type="ECO:0000256" key="3">
    <source>
        <dbReference type="ARBA" id="ARBA00004286"/>
    </source>
</evidence>
<feature type="active site" description="Proton donor" evidence="17">
    <location>
        <position position="125"/>
    </location>
</feature>
<reference evidence="20 21" key="1">
    <citation type="journal article" date="2024" name="Nat. Commun.">
        <title>Phylogenomics reveals the evolutionary origins of lichenization in chlorophyte algae.</title>
        <authorList>
            <person name="Puginier C."/>
            <person name="Libourel C."/>
            <person name="Otte J."/>
            <person name="Skaloud P."/>
            <person name="Haon M."/>
            <person name="Grisel S."/>
            <person name="Petersen M."/>
            <person name="Berrin J.G."/>
            <person name="Delaux P.M."/>
            <person name="Dal Grande F."/>
            <person name="Keller J."/>
        </authorList>
    </citation>
    <scope>NUCLEOTIDE SEQUENCE [LARGE SCALE GENOMIC DNA]</scope>
    <source>
        <strain evidence="20 21">SAG 2036</strain>
    </source>
</reference>
<evidence type="ECO:0000256" key="13">
    <source>
        <dbReference type="ARBA" id="ARBA00023211"/>
    </source>
</evidence>
<keyword evidence="7" id="KW-0479">Metal-binding</keyword>
<evidence type="ECO:0000256" key="2">
    <source>
        <dbReference type="ARBA" id="ARBA00004123"/>
    </source>
</evidence>
<dbReference type="AlphaFoldDB" id="A0AAW1PED9"/>
<dbReference type="GO" id="GO:0000014">
    <property type="term" value="F:single-stranded DNA endodeoxyribonuclease activity"/>
    <property type="evidence" value="ECO:0007669"/>
    <property type="project" value="TreeGrafter"/>
</dbReference>
<keyword evidence="11 16" id="KW-0269">Exonuclease</keyword>
<dbReference type="Gene3D" id="3.60.21.10">
    <property type="match status" value="1"/>
</dbReference>
<dbReference type="InterPro" id="IPR041796">
    <property type="entry name" value="Mre11_N"/>
</dbReference>
<dbReference type="CDD" id="cd00840">
    <property type="entry name" value="MPP_Mre11_N"/>
    <property type="match status" value="1"/>
</dbReference>
<feature type="compositionally biased region" description="Basic residues" evidence="18">
    <location>
        <begin position="579"/>
        <end position="591"/>
    </location>
</feature>
<evidence type="ECO:0000256" key="9">
    <source>
        <dbReference type="ARBA" id="ARBA00022763"/>
    </source>
</evidence>
<dbReference type="Proteomes" id="UP001465755">
    <property type="component" value="Unassembled WGS sequence"/>
</dbReference>
<evidence type="ECO:0000256" key="11">
    <source>
        <dbReference type="ARBA" id="ARBA00022839"/>
    </source>
</evidence>
<evidence type="ECO:0000256" key="16">
    <source>
        <dbReference type="PIRNR" id="PIRNR000882"/>
    </source>
</evidence>
<comment type="cofactor">
    <cofactor evidence="1 16">
        <name>Mn(2+)</name>
        <dbReference type="ChEBI" id="CHEBI:29035"/>
    </cofactor>
</comment>
<feature type="compositionally biased region" description="Polar residues" evidence="18">
    <location>
        <begin position="742"/>
        <end position="752"/>
    </location>
</feature>
<dbReference type="GO" id="GO:0008296">
    <property type="term" value="F:3'-5'-DNA exonuclease activity"/>
    <property type="evidence" value="ECO:0007669"/>
    <property type="project" value="InterPro"/>
</dbReference>
<dbReference type="GO" id="GO:0006303">
    <property type="term" value="P:double-strand break repair via nonhomologous end joining"/>
    <property type="evidence" value="ECO:0007669"/>
    <property type="project" value="TreeGrafter"/>
</dbReference>
<organism evidence="20 21">
    <name type="scientific">Symbiochloris irregularis</name>
    <dbReference type="NCBI Taxonomy" id="706552"/>
    <lineage>
        <taxon>Eukaryota</taxon>
        <taxon>Viridiplantae</taxon>
        <taxon>Chlorophyta</taxon>
        <taxon>core chlorophytes</taxon>
        <taxon>Trebouxiophyceae</taxon>
        <taxon>Trebouxiales</taxon>
        <taxon>Trebouxiaceae</taxon>
        <taxon>Symbiochloris</taxon>
    </lineage>
</organism>
<evidence type="ECO:0000256" key="14">
    <source>
        <dbReference type="ARBA" id="ARBA00023242"/>
    </source>
</evidence>
<dbReference type="InterPro" id="IPR003701">
    <property type="entry name" value="Mre11"/>
</dbReference>
<dbReference type="GO" id="GO:0035861">
    <property type="term" value="C:site of double-strand break"/>
    <property type="evidence" value="ECO:0007669"/>
    <property type="project" value="TreeGrafter"/>
</dbReference>
<comment type="subcellular location">
    <subcellularLocation>
        <location evidence="3">Chromosome</location>
    </subcellularLocation>
    <subcellularLocation>
        <location evidence="2 16">Nucleus</location>
    </subcellularLocation>
</comment>
<keyword evidence="15 16" id="KW-0469">Meiosis</keyword>
<dbReference type="GO" id="GO:0000723">
    <property type="term" value="P:telomere maintenance"/>
    <property type="evidence" value="ECO:0007669"/>
    <property type="project" value="TreeGrafter"/>
</dbReference>
<evidence type="ECO:0000256" key="17">
    <source>
        <dbReference type="PIRSR" id="PIRSR000882-1"/>
    </source>
</evidence>
<feature type="compositionally biased region" description="Low complexity" evidence="18">
    <location>
        <begin position="617"/>
        <end position="641"/>
    </location>
</feature>
<dbReference type="InterPro" id="IPR029052">
    <property type="entry name" value="Metallo-depent_PP-like"/>
</dbReference>
<dbReference type="GO" id="GO:0007095">
    <property type="term" value="P:mitotic G2 DNA damage checkpoint signaling"/>
    <property type="evidence" value="ECO:0007669"/>
    <property type="project" value="TreeGrafter"/>
</dbReference>
<evidence type="ECO:0000259" key="19">
    <source>
        <dbReference type="SMART" id="SM01347"/>
    </source>
</evidence>
<protein>
    <recommendedName>
        <fullName evidence="16">Double-strand break repair protein</fullName>
    </recommendedName>
</protein>
<dbReference type="Pfam" id="PF04152">
    <property type="entry name" value="Mre11_DNA_bind"/>
    <property type="match status" value="1"/>
</dbReference>
<evidence type="ECO:0000256" key="5">
    <source>
        <dbReference type="ARBA" id="ARBA00022454"/>
    </source>
</evidence>
<gene>
    <name evidence="20" type="ORF">WJX73_002874</name>
</gene>
<evidence type="ECO:0000256" key="7">
    <source>
        <dbReference type="ARBA" id="ARBA00022723"/>
    </source>
</evidence>
<name>A0AAW1PED9_9CHLO</name>
<dbReference type="InterPro" id="IPR038487">
    <property type="entry name" value="Mre11_capping_dom"/>
</dbReference>
<keyword evidence="5" id="KW-0158">Chromosome</keyword>
<keyword evidence="14 16" id="KW-0539">Nucleus</keyword>
<comment type="function">
    <text evidence="16">Core component of the MRN complex, which plays a central role in double-strand break (DSB) repair, DNA recombination, maintenance of telomere integrity and meiosis. The MRN complex is involved in the repair of DNA double-strand breaks (DSBs) via homologous recombination (HR), an error-free mechanism which primarily occurs during S and G2 phases. The complex (1) mediates the end resection of damaged DNA, which generates proper single-stranded DNA, a key initial steps in HR, and is (2) required for the recruitment of other repair factors and efficient activation of ATM and ATR upon DNA damage. Within the MRN complex, MRE11 possesses both single-strand endonuclease activity and double-strand-specific 3'-5' exonuclease activity. MRE11 first endonucleolytically cleaves the 5' strand at DNA DSB ends to prevent non-homologous end joining (NHEJ) and licence HR. It then generates a single-stranded DNA gap via 3' to 5' exonucleolytic degradation, which is required for single-strand invasion and recombination.</text>
</comment>
<evidence type="ECO:0000256" key="12">
    <source>
        <dbReference type="ARBA" id="ARBA00023204"/>
    </source>
</evidence>
<keyword evidence="6 16" id="KW-0540">Nuclease</keyword>
<dbReference type="EMBL" id="JALJOQ010000026">
    <property type="protein sequence ID" value="KAK9808155.1"/>
    <property type="molecule type" value="Genomic_DNA"/>
</dbReference>
<evidence type="ECO:0000256" key="15">
    <source>
        <dbReference type="ARBA" id="ARBA00023254"/>
    </source>
</evidence>
<evidence type="ECO:0000256" key="6">
    <source>
        <dbReference type="ARBA" id="ARBA00022722"/>
    </source>
</evidence>
<evidence type="ECO:0000256" key="4">
    <source>
        <dbReference type="ARBA" id="ARBA00009028"/>
    </source>
</evidence>
<keyword evidence="21" id="KW-1185">Reference proteome</keyword>
<feature type="compositionally biased region" description="Acidic residues" evidence="18">
    <location>
        <begin position="645"/>
        <end position="677"/>
    </location>
</feature>
<feature type="region of interest" description="Disordered" evidence="18">
    <location>
        <begin position="525"/>
        <end position="758"/>
    </location>
</feature>
<evidence type="ECO:0000256" key="18">
    <source>
        <dbReference type="SAM" id="MobiDB-lite"/>
    </source>
</evidence>
<dbReference type="SUPFAM" id="SSF56300">
    <property type="entry name" value="Metallo-dependent phosphatases"/>
    <property type="match status" value="1"/>
</dbReference>
<dbReference type="GO" id="GO:0030145">
    <property type="term" value="F:manganese ion binding"/>
    <property type="evidence" value="ECO:0007669"/>
    <property type="project" value="UniProtKB-UniRule"/>
</dbReference>
<keyword evidence="13 16" id="KW-0464">Manganese</keyword>
<dbReference type="GO" id="GO:0030870">
    <property type="term" value="C:Mre11 complex"/>
    <property type="evidence" value="ECO:0007669"/>
    <property type="project" value="UniProtKB-UniRule"/>
</dbReference>
<dbReference type="GO" id="GO:0097552">
    <property type="term" value="P:mitochondrial double-strand break repair via homologous recombination"/>
    <property type="evidence" value="ECO:0007669"/>
    <property type="project" value="TreeGrafter"/>
</dbReference>
<keyword evidence="12 16" id="KW-0234">DNA repair</keyword>
<evidence type="ECO:0000256" key="10">
    <source>
        <dbReference type="ARBA" id="ARBA00022801"/>
    </source>
</evidence>
<evidence type="ECO:0000313" key="20">
    <source>
        <dbReference type="EMBL" id="KAK9808155.1"/>
    </source>
</evidence>
<feature type="domain" description="Mre11 DNA-binding" evidence="19">
    <location>
        <begin position="304"/>
        <end position="471"/>
    </location>
</feature>
<dbReference type="GO" id="GO:0042138">
    <property type="term" value="P:meiotic DNA double-strand break formation"/>
    <property type="evidence" value="ECO:0007669"/>
    <property type="project" value="TreeGrafter"/>
</dbReference>
<evidence type="ECO:0000256" key="1">
    <source>
        <dbReference type="ARBA" id="ARBA00001936"/>
    </source>
</evidence>
<dbReference type="PANTHER" id="PTHR10139">
    <property type="entry name" value="DOUBLE-STRAND BREAK REPAIR PROTEIN MRE11"/>
    <property type="match status" value="1"/>
</dbReference>
<dbReference type="GO" id="GO:0000724">
    <property type="term" value="P:double-strand break repair via homologous recombination"/>
    <property type="evidence" value="ECO:0007669"/>
    <property type="project" value="TreeGrafter"/>
</dbReference>
<dbReference type="PIRSF" id="PIRSF000882">
    <property type="entry name" value="DSB_repair_MRE11"/>
    <property type="match status" value="1"/>
</dbReference>
<proteinExistence type="inferred from homology"/>
<dbReference type="InterPro" id="IPR007281">
    <property type="entry name" value="Mre11_DNA-bd"/>
</dbReference>
<dbReference type="SMART" id="SM01347">
    <property type="entry name" value="Mre11_DNA_bind"/>
    <property type="match status" value="1"/>
</dbReference>
<comment type="similarity">
    <text evidence="4 16">Belongs to the MRE11/RAD32 family.</text>
</comment>
<dbReference type="PANTHER" id="PTHR10139:SF1">
    <property type="entry name" value="DOUBLE-STRAND BREAK REPAIR PROTEIN MRE11"/>
    <property type="match status" value="1"/>
</dbReference>
<feature type="compositionally biased region" description="Low complexity" evidence="18">
    <location>
        <begin position="544"/>
        <end position="567"/>
    </location>
</feature>
<dbReference type="Pfam" id="PF00149">
    <property type="entry name" value="Metallophos"/>
    <property type="match status" value="1"/>
</dbReference>
<evidence type="ECO:0000313" key="21">
    <source>
        <dbReference type="Proteomes" id="UP001465755"/>
    </source>
</evidence>